<proteinExistence type="predicted"/>
<evidence type="ECO:0000313" key="3">
    <source>
        <dbReference type="Proteomes" id="UP000031443"/>
    </source>
</evidence>
<sequence length="320" mass="36210">MERFLGFVKQIRRSRRRKGKKYRPEEDYHEGYEDVYYYASEHFRTSIVTATNQNTVGSGETDKYHISFTLLLPRRMLSSRKAWLFVSMFAYFTLVVALPVCVLVSLAQQDRSAEETLSCCARRLNCLLQVYHNVRTVFLGLNHTAIGLDHPLGPPEPASTGPKVPGSDQSEMCSFRVYGCHQNTQGKMAAVLLPPFPRDESPLSQDSYFHRYMPLLSPLFSVGAPPLEEEEDDDDDFPSISISVQGSLMHPYTDPPHPEGAGKMFWGLITPLRKNPGCRPLSCRDLYGHIGIPGRFIVSSSLRPQLSPIEMIERPKQGRI</sequence>
<dbReference type="eggNOG" id="KOG3528">
    <property type="taxonomic scope" value="Eukaryota"/>
</dbReference>
<keyword evidence="1" id="KW-1133">Transmembrane helix</keyword>
<accession>M7B3X2</accession>
<name>M7B3X2_CHEMY</name>
<feature type="transmembrane region" description="Helical" evidence="1">
    <location>
        <begin position="82"/>
        <end position="107"/>
    </location>
</feature>
<evidence type="ECO:0000313" key="2">
    <source>
        <dbReference type="EMBL" id="EMP30200.1"/>
    </source>
</evidence>
<keyword evidence="3" id="KW-1185">Reference proteome</keyword>
<dbReference type="Proteomes" id="UP000031443">
    <property type="component" value="Unassembled WGS sequence"/>
</dbReference>
<keyword evidence="1" id="KW-0472">Membrane</keyword>
<dbReference type="EMBL" id="KB551238">
    <property type="protein sequence ID" value="EMP30200.1"/>
    <property type="molecule type" value="Genomic_DNA"/>
</dbReference>
<protein>
    <submittedName>
        <fullName evidence="2">Uncharacterized protein</fullName>
    </submittedName>
</protein>
<dbReference type="AlphaFoldDB" id="M7B3X2"/>
<organism evidence="2 3">
    <name type="scientific">Chelonia mydas</name>
    <name type="common">Green sea-turtle</name>
    <name type="synonym">Chelonia agassizi</name>
    <dbReference type="NCBI Taxonomy" id="8469"/>
    <lineage>
        <taxon>Eukaryota</taxon>
        <taxon>Metazoa</taxon>
        <taxon>Chordata</taxon>
        <taxon>Craniata</taxon>
        <taxon>Vertebrata</taxon>
        <taxon>Euteleostomi</taxon>
        <taxon>Archelosauria</taxon>
        <taxon>Testudinata</taxon>
        <taxon>Testudines</taxon>
        <taxon>Cryptodira</taxon>
        <taxon>Durocryptodira</taxon>
        <taxon>Americhelydia</taxon>
        <taxon>Chelonioidea</taxon>
        <taxon>Cheloniidae</taxon>
        <taxon>Chelonia</taxon>
    </lineage>
</organism>
<reference evidence="3" key="1">
    <citation type="journal article" date="2013" name="Nat. Genet.">
        <title>The draft genomes of soft-shell turtle and green sea turtle yield insights into the development and evolution of the turtle-specific body plan.</title>
        <authorList>
            <person name="Wang Z."/>
            <person name="Pascual-Anaya J."/>
            <person name="Zadissa A."/>
            <person name="Li W."/>
            <person name="Niimura Y."/>
            <person name="Huang Z."/>
            <person name="Li C."/>
            <person name="White S."/>
            <person name="Xiong Z."/>
            <person name="Fang D."/>
            <person name="Wang B."/>
            <person name="Ming Y."/>
            <person name="Chen Y."/>
            <person name="Zheng Y."/>
            <person name="Kuraku S."/>
            <person name="Pignatelli M."/>
            <person name="Herrero J."/>
            <person name="Beal K."/>
            <person name="Nozawa M."/>
            <person name="Li Q."/>
            <person name="Wang J."/>
            <person name="Zhang H."/>
            <person name="Yu L."/>
            <person name="Shigenobu S."/>
            <person name="Wang J."/>
            <person name="Liu J."/>
            <person name="Flicek P."/>
            <person name="Searle S."/>
            <person name="Wang J."/>
            <person name="Kuratani S."/>
            <person name="Yin Y."/>
            <person name="Aken B."/>
            <person name="Zhang G."/>
            <person name="Irie N."/>
        </authorList>
    </citation>
    <scope>NUCLEOTIDE SEQUENCE [LARGE SCALE GENOMIC DNA]</scope>
</reference>
<keyword evidence="1" id="KW-0812">Transmembrane</keyword>
<gene>
    <name evidence="2" type="ORF">UY3_12669</name>
</gene>
<evidence type="ECO:0000256" key="1">
    <source>
        <dbReference type="SAM" id="Phobius"/>
    </source>
</evidence>